<dbReference type="PROSITE" id="PS50005">
    <property type="entry name" value="TPR"/>
    <property type="match status" value="1"/>
</dbReference>
<evidence type="ECO:0000256" key="1">
    <source>
        <dbReference type="ARBA" id="ARBA00022737"/>
    </source>
</evidence>
<evidence type="ECO:0000256" key="2">
    <source>
        <dbReference type="ARBA" id="ARBA00022803"/>
    </source>
</evidence>
<dbReference type="Pfam" id="PF13181">
    <property type="entry name" value="TPR_8"/>
    <property type="match status" value="1"/>
</dbReference>
<evidence type="ECO:0000313" key="4">
    <source>
        <dbReference type="EMBL" id="MCU6798264.1"/>
    </source>
</evidence>
<gene>
    <name evidence="4" type="ORF">OB236_39665</name>
</gene>
<sequence>MLNDIEVNIDIKGEKIINHGQLPLIVIDSPVGKRLKGLKHIKLDLFIIQGLFQSFINLEDCEENYILQHSLWFAGVTTYGRCFTEAAGRGIKLEKSKYVTHLEESKVRTHDEIMEQRNKYIAHADDNNYEGFEVFGVVDPETNKLLGLTNNYHKTVAVNRESIKRYIELINEIIIQVAHDDERASSALLKQISSIQVDELRVINPFVDNKKELSKVYAMLGTKYCLNNQDFDNGIEFLTRAINLDPEDDGPYINRANAFETIGDINNQLSDLNKAYEINPNSPNVNNNLGNFLTNQRRYNEAIPFYLRALSLDNDYLNVYNNITLCLFYLNRINEALSYINKGILLDESNPEFYVTRALCFEGLGLNEEMEADIAKARKLGKSI</sequence>
<dbReference type="PANTHER" id="PTHR44858">
    <property type="entry name" value="TETRATRICOPEPTIDE REPEAT PROTEIN 6"/>
    <property type="match status" value="1"/>
</dbReference>
<keyword evidence="1" id="KW-0677">Repeat</keyword>
<comment type="caution">
    <text evidence="4">The sequence shown here is derived from an EMBL/GenBank/DDBJ whole genome shotgun (WGS) entry which is preliminary data.</text>
</comment>
<dbReference type="RefSeq" id="WP_262688988.1">
    <property type="nucleotide sequence ID" value="NZ_JAOQIO010000125.1"/>
</dbReference>
<evidence type="ECO:0008006" key="6">
    <source>
        <dbReference type="Google" id="ProtNLM"/>
    </source>
</evidence>
<dbReference type="InterPro" id="IPR050498">
    <property type="entry name" value="Ycf3"/>
</dbReference>
<feature type="repeat" description="TPR" evidence="3">
    <location>
        <begin position="283"/>
        <end position="316"/>
    </location>
</feature>
<keyword evidence="2 3" id="KW-0802">TPR repeat</keyword>
<reference evidence="4 5" key="1">
    <citation type="submission" date="2022-09" db="EMBL/GenBank/DDBJ databases">
        <authorList>
            <person name="Han X.L."/>
            <person name="Wang Q."/>
            <person name="Lu T."/>
        </authorList>
    </citation>
    <scope>NUCLEOTIDE SEQUENCE [LARGE SCALE GENOMIC DNA]</scope>
    <source>
        <strain evidence="4 5">WQ 127069</strain>
    </source>
</reference>
<evidence type="ECO:0000313" key="5">
    <source>
        <dbReference type="Proteomes" id="UP001652445"/>
    </source>
</evidence>
<evidence type="ECO:0000256" key="3">
    <source>
        <dbReference type="PROSITE-ProRule" id="PRU00339"/>
    </source>
</evidence>
<organism evidence="4 5">
    <name type="scientific">Paenibacillus baimaensis</name>
    <dbReference type="NCBI Taxonomy" id="2982185"/>
    <lineage>
        <taxon>Bacteria</taxon>
        <taxon>Bacillati</taxon>
        <taxon>Bacillota</taxon>
        <taxon>Bacilli</taxon>
        <taxon>Bacillales</taxon>
        <taxon>Paenibacillaceae</taxon>
        <taxon>Paenibacillus</taxon>
    </lineage>
</organism>
<dbReference type="SUPFAM" id="SSF48452">
    <property type="entry name" value="TPR-like"/>
    <property type="match status" value="1"/>
</dbReference>
<dbReference type="EMBL" id="JAOQIO010000125">
    <property type="protein sequence ID" value="MCU6798264.1"/>
    <property type="molecule type" value="Genomic_DNA"/>
</dbReference>
<dbReference type="Gene3D" id="1.25.40.10">
    <property type="entry name" value="Tetratricopeptide repeat domain"/>
    <property type="match status" value="2"/>
</dbReference>
<dbReference type="SMART" id="SM00028">
    <property type="entry name" value="TPR"/>
    <property type="match status" value="5"/>
</dbReference>
<dbReference type="Pfam" id="PF13431">
    <property type="entry name" value="TPR_17"/>
    <property type="match status" value="1"/>
</dbReference>
<dbReference type="InterPro" id="IPR011990">
    <property type="entry name" value="TPR-like_helical_dom_sf"/>
</dbReference>
<accession>A0ABT2UX67</accession>
<name>A0ABT2UX67_9BACL</name>
<protein>
    <recommendedName>
        <fullName evidence="6">Tetratricopeptide repeat protein</fullName>
    </recommendedName>
</protein>
<dbReference type="Proteomes" id="UP001652445">
    <property type="component" value="Unassembled WGS sequence"/>
</dbReference>
<keyword evidence="5" id="KW-1185">Reference proteome</keyword>
<dbReference type="InterPro" id="IPR019734">
    <property type="entry name" value="TPR_rpt"/>
</dbReference>
<dbReference type="PANTHER" id="PTHR44858:SF1">
    <property type="entry name" value="UDP-N-ACETYLGLUCOSAMINE--PEPTIDE N-ACETYLGLUCOSAMINYLTRANSFERASE SPINDLY-RELATED"/>
    <property type="match status" value="1"/>
</dbReference>
<proteinExistence type="predicted"/>